<gene>
    <name evidence="2" type="ORF">UCDDA912_g03783</name>
</gene>
<sequence>MWSGSPLKFEHSHHQSQQHNHPQQQQQQQQQHSQRQSQGQDAEFNNFHMPPQAMPSTPTHHRRGQSLSAIPNLPRTPNHHQLRPPVFLHSPMRANSNGLIGVGDVFAPSNFEDNMGAFPAIGGAKGAGTPQAYRSR</sequence>
<organism evidence="2 3">
    <name type="scientific">Diaporthe ampelina</name>
    <dbReference type="NCBI Taxonomy" id="1214573"/>
    <lineage>
        <taxon>Eukaryota</taxon>
        <taxon>Fungi</taxon>
        <taxon>Dikarya</taxon>
        <taxon>Ascomycota</taxon>
        <taxon>Pezizomycotina</taxon>
        <taxon>Sordariomycetes</taxon>
        <taxon>Sordariomycetidae</taxon>
        <taxon>Diaporthales</taxon>
        <taxon>Diaporthaceae</taxon>
        <taxon>Diaporthe</taxon>
    </lineage>
</organism>
<dbReference type="AlphaFoldDB" id="A0A0G2FQG4"/>
<name>A0A0G2FQG4_9PEZI</name>
<reference evidence="2 3" key="2">
    <citation type="submission" date="2015-05" db="EMBL/GenBank/DDBJ databases">
        <authorList>
            <person name="Morales-Cruz A."/>
            <person name="Amrine K.C."/>
            <person name="Cantu D."/>
        </authorList>
    </citation>
    <scope>NUCLEOTIDE SEQUENCE [LARGE SCALE GENOMIC DNA]</scope>
    <source>
        <strain evidence="2">DA912</strain>
    </source>
</reference>
<dbReference type="Proteomes" id="UP000034680">
    <property type="component" value="Unassembled WGS sequence"/>
</dbReference>
<keyword evidence="3" id="KW-1185">Reference proteome</keyword>
<dbReference type="EMBL" id="LCUC01000134">
    <property type="protein sequence ID" value="KKY36239.1"/>
    <property type="molecule type" value="Genomic_DNA"/>
</dbReference>
<evidence type="ECO:0000313" key="2">
    <source>
        <dbReference type="EMBL" id="KKY36239.1"/>
    </source>
</evidence>
<evidence type="ECO:0000313" key="3">
    <source>
        <dbReference type="Proteomes" id="UP000034680"/>
    </source>
</evidence>
<evidence type="ECO:0000256" key="1">
    <source>
        <dbReference type="SAM" id="MobiDB-lite"/>
    </source>
</evidence>
<proteinExistence type="predicted"/>
<feature type="compositionally biased region" description="Low complexity" evidence="1">
    <location>
        <begin position="15"/>
        <end position="40"/>
    </location>
</feature>
<comment type="caution">
    <text evidence="2">The sequence shown here is derived from an EMBL/GenBank/DDBJ whole genome shotgun (WGS) entry which is preliminary data.</text>
</comment>
<reference evidence="2 3" key="1">
    <citation type="submission" date="2015-05" db="EMBL/GenBank/DDBJ databases">
        <title>Distinctive expansion of gene families associated with plant cell wall degradation and secondary metabolism in the genomes of grapevine trunk pathogens.</title>
        <authorList>
            <person name="Lawrence D.P."/>
            <person name="Travadon R."/>
            <person name="Rolshausen P.E."/>
            <person name="Baumgartner K."/>
        </authorList>
    </citation>
    <scope>NUCLEOTIDE SEQUENCE [LARGE SCALE GENOMIC DNA]</scope>
    <source>
        <strain evidence="2">DA912</strain>
    </source>
</reference>
<protein>
    <submittedName>
        <fullName evidence="2">Uncharacterized protein</fullName>
    </submittedName>
</protein>
<feature type="region of interest" description="Disordered" evidence="1">
    <location>
        <begin position="1"/>
        <end position="89"/>
    </location>
</feature>
<accession>A0A0G2FQG4</accession>